<gene>
    <name evidence="2" type="ORF">EMAD1354_LOCUS780</name>
</gene>
<organism evidence="2">
    <name type="scientific">Erythrolobus madagascarensis</name>
    <dbReference type="NCBI Taxonomy" id="708628"/>
    <lineage>
        <taxon>Eukaryota</taxon>
        <taxon>Rhodophyta</taxon>
        <taxon>Bangiophyceae</taxon>
        <taxon>Porphyridiales</taxon>
        <taxon>Porphyridiaceae</taxon>
        <taxon>Erythrolobus</taxon>
    </lineage>
</organism>
<dbReference type="AlphaFoldDB" id="A0A7S0XMD7"/>
<evidence type="ECO:0000313" key="2">
    <source>
        <dbReference type="EMBL" id="CAD8724703.1"/>
    </source>
</evidence>
<sequence>MEASDDAAALPPMSIDLPASCMAGESGSEAEEEDAHVGRPNREPIGRDMNSTEMDMDAAAARVHVYSSGSSPGPMVISQDERFAGVPAITSPLMPWSPFQQKTAKGTSPSANRWAWSSQPQAMQTAATPAAPATLLKPPLRNPLASGFPNSDGDPREFPEGPQTGSSVNFGRMHTPSALMAPTASAPIMWER</sequence>
<protein>
    <submittedName>
        <fullName evidence="2">Uncharacterized protein</fullName>
    </submittedName>
</protein>
<feature type="region of interest" description="Disordered" evidence="1">
    <location>
        <begin position="97"/>
        <end position="192"/>
    </location>
</feature>
<feature type="compositionally biased region" description="Basic and acidic residues" evidence="1">
    <location>
        <begin position="35"/>
        <end position="46"/>
    </location>
</feature>
<feature type="region of interest" description="Disordered" evidence="1">
    <location>
        <begin position="1"/>
        <end position="49"/>
    </location>
</feature>
<reference evidence="2" key="1">
    <citation type="submission" date="2021-01" db="EMBL/GenBank/DDBJ databases">
        <authorList>
            <person name="Corre E."/>
            <person name="Pelletier E."/>
            <person name="Niang G."/>
            <person name="Scheremetjew M."/>
            <person name="Finn R."/>
            <person name="Kale V."/>
            <person name="Holt S."/>
            <person name="Cochrane G."/>
            <person name="Meng A."/>
            <person name="Brown T."/>
            <person name="Cohen L."/>
        </authorList>
    </citation>
    <scope>NUCLEOTIDE SEQUENCE</scope>
    <source>
        <strain evidence="2">CCMP3276</strain>
    </source>
</reference>
<feature type="compositionally biased region" description="Low complexity" evidence="1">
    <location>
        <begin position="119"/>
        <end position="139"/>
    </location>
</feature>
<feature type="compositionally biased region" description="Polar residues" evidence="1">
    <location>
        <begin position="98"/>
        <end position="118"/>
    </location>
</feature>
<accession>A0A7S0XMD7</accession>
<dbReference type="EMBL" id="HBFE01001129">
    <property type="protein sequence ID" value="CAD8724703.1"/>
    <property type="molecule type" value="Transcribed_RNA"/>
</dbReference>
<proteinExistence type="predicted"/>
<name>A0A7S0XMD7_9RHOD</name>
<evidence type="ECO:0000256" key="1">
    <source>
        <dbReference type="SAM" id="MobiDB-lite"/>
    </source>
</evidence>